<dbReference type="InterPro" id="IPR014031">
    <property type="entry name" value="Ketoacyl_synth_C"/>
</dbReference>
<dbReference type="InterPro" id="IPR014030">
    <property type="entry name" value="Ketoacyl_synth_N"/>
</dbReference>
<dbReference type="InterPro" id="IPR000794">
    <property type="entry name" value="Beta-ketoacyl_synthase"/>
</dbReference>
<gene>
    <name evidence="16" type="ORF">WJX81_000249</name>
</gene>
<keyword evidence="12" id="KW-0472">Membrane</keyword>
<protein>
    <recommendedName>
        <fullName evidence="5">beta-ketoacyl-[acyl-carrier-protein] synthase I</fullName>
        <ecNumber evidence="5">2.3.1.41</ecNumber>
    </recommendedName>
</protein>
<dbReference type="PROSITE" id="PS00606">
    <property type="entry name" value="KS3_1"/>
    <property type="match status" value="1"/>
</dbReference>
<dbReference type="Gene3D" id="3.40.47.10">
    <property type="match status" value="2"/>
</dbReference>
<organism evidence="16 17">
    <name type="scientific">Elliptochloris bilobata</name>
    <dbReference type="NCBI Taxonomy" id="381761"/>
    <lineage>
        <taxon>Eukaryota</taxon>
        <taxon>Viridiplantae</taxon>
        <taxon>Chlorophyta</taxon>
        <taxon>core chlorophytes</taxon>
        <taxon>Trebouxiophyceae</taxon>
        <taxon>Trebouxiophyceae incertae sedis</taxon>
        <taxon>Elliptochloris clade</taxon>
        <taxon>Elliptochloris</taxon>
    </lineage>
</organism>
<feature type="domain" description="Ketosynthase family 3 (KS3)" evidence="15">
    <location>
        <begin position="17"/>
        <end position="484"/>
    </location>
</feature>
<keyword evidence="10" id="KW-1133">Transmembrane helix</keyword>
<feature type="compositionally biased region" description="Gly residues" evidence="14">
    <location>
        <begin position="551"/>
        <end position="561"/>
    </location>
</feature>
<dbReference type="GO" id="GO:0000139">
    <property type="term" value="C:Golgi membrane"/>
    <property type="evidence" value="ECO:0007669"/>
    <property type="project" value="UniProtKB-SubCell"/>
</dbReference>
<evidence type="ECO:0000256" key="10">
    <source>
        <dbReference type="ARBA" id="ARBA00022989"/>
    </source>
</evidence>
<comment type="subcellular location">
    <subcellularLocation>
        <location evidence="1">Golgi apparatus membrane</location>
        <topology evidence="1">Single-pass type II membrane protein</topology>
    </subcellularLocation>
</comment>
<dbReference type="AlphaFoldDB" id="A0AAW1RCI4"/>
<evidence type="ECO:0000256" key="3">
    <source>
        <dbReference type="ARBA" id="ARBA00008467"/>
    </source>
</evidence>
<dbReference type="GO" id="GO:0006633">
    <property type="term" value="P:fatty acid biosynthetic process"/>
    <property type="evidence" value="ECO:0007669"/>
    <property type="project" value="InterPro"/>
</dbReference>
<evidence type="ECO:0000256" key="9">
    <source>
        <dbReference type="ARBA" id="ARBA00022968"/>
    </source>
</evidence>
<keyword evidence="7 13" id="KW-0808">Transferase</keyword>
<evidence type="ECO:0000256" key="4">
    <source>
        <dbReference type="ARBA" id="ARBA00008661"/>
    </source>
</evidence>
<evidence type="ECO:0000256" key="1">
    <source>
        <dbReference type="ARBA" id="ARBA00004323"/>
    </source>
</evidence>
<dbReference type="EC" id="2.3.1.41" evidence="5"/>
<evidence type="ECO:0000313" key="16">
    <source>
        <dbReference type="EMBL" id="KAK9831479.1"/>
    </source>
</evidence>
<comment type="caution">
    <text evidence="16">The sequence shown here is derived from an EMBL/GenBank/DDBJ whole genome shotgun (WGS) entry which is preliminary data.</text>
</comment>
<evidence type="ECO:0000256" key="13">
    <source>
        <dbReference type="RuleBase" id="RU003694"/>
    </source>
</evidence>
<proteinExistence type="inferred from homology"/>
<dbReference type="GO" id="GO:0005739">
    <property type="term" value="C:mitochondrion"/>
    <property type="evidence" value="ECO:0007669"/>
    <property type="project" value="TreeGrafter"/>
</dbReference>
<dbReference type="SMART" id="SM00825">
    <property type="entry name" value="PKS_KS"/>
    <property type="match status" value="1"/>
</dbReference>
<dbReference type="PANTHER" id="PTHR11712:SF297">
    <property type="entry name" value="3-OXOACYL-[ACYL-CARRIER-PROTEIN] SYNTHASE, MITOCHONDRIAL"/>
    <property type="match status" value="1"/>
</dbReference>
<evidence type="ECO:0000259" key="15">
    <source>
        <dbReference type="PROSITE" id="PS52004"/>
    </source>
</evidence>
<dbReference type="InterPro" id="IPR002659">
    <property type="entry name" value="Glyco_trans_31"/>
</dbReference>
<dbReference type="Pfam" id="PF00109">
    <property type="entry name" value="ketoacyl-synt"/>
    <property type="match status" value="1"/>
</dbReference>
<keyword evidence="6" id="KW-0328">Glycosyltransferase</keyword>
<dbReference type="EMBL" id="JALJOU010000045">
    <property type="protein sequence ID" value="KAK9831479.1"/>
    <property type="molecule type" value="Genomic_DNA"/>
</dbReference>
<keyword evidence="17" id="KW-1185">Reference proteome</keyword>
<sequence length="988" mass="102681">MATLVEDAFGGVPQRPARRVVVTGLGLVTPLGVGVAGTWDRLLSGDSGVRTLKVEDLPQGQRAAFPQLPCQVAATVDDEQLAEAAAAANLGSLRRTARCVAFAETAAAEALEDAGWAPSNAAHKDATGVVIGSGMSCTADLAAAGVAIAAGQVRKLSPFLVPRVLANSAAGAVSIRYGLRGPLHSAATACATGAHAIGDAFRLVRSGDADVVVAGGTEACIDAVSLGAFCRMNALATGCSDDPGGAARPFDAGRRGFVLGEGAGVMVLEELWHALARGARIYAELRGYGLSGDAHHITQPPEDGAGAALAVRRALADGALRPADIAYVNAHATGTPLGDAAEARALASVFSGGAVDPSDPPAAVVDGPVLAHAPELLATLTEVLPTALRVGLTGGKRDCDEAAEGAALGASSTDPLLVSSTKGATGHLLGAAGAVEAVFAVLALAEGVAPPTRNLVAPTPDLLPGLGVGAAKNGSTSVRNVLIEFSVAGLKLPMLDALDLDYPLQPAETRLEDSLGVPNTDALIQAAPEPLSRRSTPSGGGAATIPVNLGSGSGGKGGEAAQGGATKMSEAERAAYRQVGVHMQRPMQQAGGGMFGGRRRLLARGGGIDSVGSINSGGSMWGLVAQGRKPEAQPQRPVQPAQGGSPDAASGSKAEVRFLIGVTSSCCTPKSKKLRAAVRGTWLAYIREHHPAVDVKFIIAQPDSPNRRAAIAAAAELLGAEAAEHGDLVVVRGADAYRNLPNKTVRLLRYMLSSARGYTHVLKTDDDCYVRFETLLRTLRPQPLPTIGLDGLPLSGAAAAAAASARTENVDSVRLEKVYTGCLENQHGFYPLRDPKSKWFISYEEMPDAAVPWERKYLAGWGYVLSRDVAKYIAATVLRYERFPSLAPSWWRGLHWEDVMVGLLAGDYIGEQPTGDIAFVPAWKTCHNGTAVKHLDVDAPRVLRGLYEQQVNEVWQHRSVQCSAGNYISDDYWSWKSWRDSLPNVEVI</sequence>
<dbReference type="GO" id="GO:0016758">
    <property type="term" value="F:hexosyltransferase activity"/>
    <property type="evidence" value="ECO:0007669"/>
    <property type="project" value="InterPro"/>
</dbReference>
<evidence type="ECO:0000256" key="8">
    <source>
        <dbReference type="ARBA" id="ARBA00022692"/>
    </source>
</evidence>
<dbReference type="PROSITE" id="PS52004">
    <property type="entry name" value="KS3_2"/>
    <property type="match status" value="1"/>
</dbReference>
<evidence type="ECO:0000256" key="7">
    <source>
        <dbReference type="ARBA" id="ARBA00022679"/>
    </source>
</evidence>
<dbReference type="SUPFAM" id="SSF53901">
    <property type="entry name" value="Thiolase-like"/>
    <property type="match status" value="3"/>
</dbReference>
<evidence type="ECO:0000256" key="14">
    <source>
        <dbReference type="SAM" id="MobiDB-lite"/>
    </source>
</evidence>
<dbReference type="CDD" id="cd00834">
    <property type="entry name" value="KAS_I_II"/>
    <property type="match status" value="1"/>
</dbReference>
<feature type="region of interest" description="Disordered" evidence="14">
    <location>
        <begin position="627"/>
        <end position="650"/>
    </location>
</feature>
<dbReference type="InterPro" id="IPR016039">
    <property type="entry name" value="Thiolase-like"/>
</dbReference>
<keyword evidence="8" id="KW-0812">Transmembrane</keyword>
<reference evidence="16 17" key="1">
    <citation type="journal article" date="2024" name="Nat. Commun.">
        <title>Phylogenomics reveals the evolutionary origins of lichenization in chlorophyte algae.</title>
        <authorList>
            <person name="Puginier C."/>
            <person name="Libourel C."/>
            <person name="Otte J."/>
            <person name="Skaloud P."/>
            <person name="Haon M."/>
            <person name="Grisel S."/>
            <person name="Petersen M."/>
            <person name="Berrin J.G."/>
            <person name="Delaux P.M."/>
            <person name="Dal Grande F."/>
            <person name="Keller J."/>
        </authorList>
    </citation>
    <scope>NUCLEOTIDE SEQUENCE [LARGE SCALE GENOMIC DNA]</scope>
    <source>
        <strain evidence="16 17">SAG 245.80</strain>
    </source>
</reference>
<dbReference type="Proteomes" id="UP001445335">
    <property type="component" value="Unassembled WGS sequence"/>
</dbReference>
<dbReference type="FunFam" id="3.40.47.10:FF:000018">
    <property type="entry name" value="3-oxoacyl-[acyl-carrier-protein] synthase 2"/>
    <property type="match status" value="1"/>
</dbReference>
<evidence type="ECO:0000256" key="6">
    <source>
        <dbReference type="ARBA" id="ARBA00022676"/>
    </source>
</evidence>
<comment type="similarity">
    <text evidence="4">Belongs to the glycosyltransferase 31 family.</text>
</comment>
<comment type="pathway">
    <text evidence="2">Protein modification; protein glycosylation.</text>
</comment>
<feature type="region of interest" description="Disordered" evidence="14">
    <location>
        <begin position="529"/>
        <end position="563"/>
    </location>
</feature>
<dbReference type="Pfam" id="PF01762">
    <property type="entry name" value="Galactosyl_T"/>
    <property type="match status" value="1"/>
</dbReference>
<keyword evidence="11" id="KW-0333">Golgi apparatus</keyword>
<dbReference type="InterPro" id="IPR020841">
    <property type="entry name" value="PKS_Beta-ketoAc_synthase_dom"/>
</dbReference>
<evidence type="ECO:0000256" key="5">
    <source>
        <dbReference type="ARBA" id="ARBA00013191"/>
    </source>
</evidence>
<dbReference type="PANTHER" id="PTHR11712">
    <property type="entry name" value="POLYKETIDE SYNTHASE-RELATED"/>
    <property type="match status" value="1"/>
</dbReference>
<accession>A0AAW1RCI4</accession>
<keyword evidence="9" id="KW-0735">Signal-anchor</keyword>
<dbReference type="GO" id="GO:0004315">
    <property type="term" value="F:3-oxoacyl-[acyl-carrier-protein] synthase activity"/>
    <property type="evidence" value="ECO:0007669"/>
    <property type="project" value="UniProtKB-EC"/>
</dbReference>
<dbReference type="Pfam" id="PF02801">
    <property type="entry name" value="Ketoacyl-synt_C"/>
    <property type="match status" value="2"/>
</dbReference>
<dbReference type="Gene3D" id="3.90.550.50">
    <property type="match status" value="1"/>
</dbReference>
<evidence type="ECO:0000256" key="11">
    <source>
        <dbReference type="ARBA" id="ARBA00023034"/>
    </source>
</evidence>
<evidence type="ECO:0000256" key="2">
    <source>
        <dbReference type="ARBA" id="ARBA00004922"/>
    </source>
</evidence>
<comment type="similarity">
    <text evidence="3 13">Belongs to the thiolase-like superfamily. Beta-ketoacyl-ACP synthases family.</text>
</comment>
<name>A0AAW1RCI4_9CHLO</name>
<dbReference type="InterPro" id="IPR018201">
    <property type="entry name" value="Ketoacyl_synth_AS"/>
</dbReference>
<evidence type="ECO:0000313" key="17">
    <source>
        <dbReference type="Proteomes" id="UP001445335"/>
    </source>
</evidence>
<evidence type="ECO:0000256" key="12">
    <source>
        <dbReference type="ARBA" id="ARBA00023136"/>
    </source>
</evidence>